<dbReference type="EMBL" id="MU167209">
    <property type="protein sequence ID" value="KAG0152199.1"/>
    <property type="molecule type" value="Genomic_DNA"/>
</dbReference>
<keyword evidence="7" id="KW-0350">Heme biosynthesis</keyword>
<evidence type="ECO:0000256" key="3">
    <source>
        <dbReference type="ARBA" id="ARBA00005638"/>
    </source>
</evidence>
<dbReference type="Pfam" id="PF03900">
    <property type="entry name" value="Porphobil_deamC"/>
    <property type="match status" value="1"/>
</dbReference>
<evidence type="ECO:0000256" key="2">
    <source>
        <dbReference type="ARBA" id="ARBA00004735"/>
    </source>
</evidence>
<evidence type="ECO:0000256" key="4">
    <source>
        <dbReference type="ARBA" id="ARBA00012655"/>
    </source>
</evidence>
<dbReference type="SUPFAM" id="SSF54782">
    <property type="entry name" value="Porphobilinogen deaminase (hydroxymethylbilane synthase), C-terminal domain"/>
    <property type="match status" value="1"/>
</dbReference>
<keyword evidence="8" id="KW-0627">Porphyrin biosynthesis</keyword>
<evidence type="ECO:0000259" key="12">
    <source>
        <dbReference type="Pfam" id="PF03900"/>
    </source>
</evidence>
<dbReference type="InterPro" id="IPR000860">
    <property type="entry name" value="HemC"/>
</dbReference>
<proteinExistence type="inferred from homology"/>
<dbReference type="FunFam" id="3.40.190.10:FF:000005">
    <property type="entry name" value="Porphobilinogen deaminase"/>
    <property type="match status" value="1"/>
</dbReference>
<sequence length="422" mass="45336">MEFPTLDSYPNLPSEASSQPTPFIVPLDAPHPIPSVVTNSLPIVIGTRNSKLALAQADLVRRLFECVHPSHPTSIQSMTTAGDQNLDRPLYLMGGKSLWTKELEVALLEGPVDLIVHSLKDMPTSLPPGCELGAVLEREDPRDALVIRKDLPFKSLDELPVGSVIGTSSVRRVAQLRRRFPQLQFQDIRGNLNTRFRKLDAPDSPYTGIILAVAGLKRVDCADRISSFLSPPDLYYAVGQGAIGIEICSAGAGVDEERTEVVRRLVRSLEHGPTALVCHAERALLRTLEGGCSVPVGVTSNYVDLPMPCPWAPKARLTLTGVVTSVDGTKEVVMMRTADICGPKDAVKLGCELAGELLAAGADAILEELNVVKRVEGDGTTDQMSRIGAVEAKTHIQIAAPADAQRTSIGANENRSVVVLQA</sequence>
<organism evidence="13 14">
    <name type="scientific">Cronartium quercuum f. sp. fusiforme G11</name>
    <dbReference type="NCBI Taxonomy" id="708437"/>
    <lineage>
        <taxon>Eukaryota</taxon>
        <taxon>Fungi</taxon>
        <taxon>Dikarya</taxon>
        <taxon>Basidiomycota</taxon>
        <taxon>Pucciniomycotina</taxon>
        <taxon>Pucciniomycetes</taxon>
        <taxon>Pucciniales</taxon>
        <taxon>Coleosporiaceae</taxon>
        <taxon>Cronartium</taxon>
    </lineage>
</organism>
<evidence type="ECO:0000256" key="5">
    <source>
        <dbReference type="ARBA" id="ARBA00016519"/>
    </source>
</evidence>
<feature type="domain" description="Porphobilinogen deaminase N-terminal" evidence="11">
    <location>
        <begin position="43"/>
        <end position="249"/>
    </location>
</feature>
<dbReference type="PANTHER" id="PTHR11557:SF0">
    <property type="entry name" value="PORPHOBILINOGEN DEAMINASE"/>
    <property type="match status" value="1"/>
</dbReference>
<evidence type="ECO:0000256" key="8">
    <source>
        <dbReference type="ARBA" id="ARBA00023244"/>
    </source>
</evidence>
<dbReference type="InterPro" id="IPR022418">
    <property type="entry name" value="Porphobilinogen_deaminase_C"/>
</dbReference>
<name>A0A9P6THL5_9BASI</name>
<dbReference type="OrthoDB" id="564646at2759"/>
<evidence type="ECO:0000313" key="14">
    <source>
        <dbReference type="Proteomes" id="UP000886653"/>
    </source>
</evidence>
<dbReference type="GO" id="GO:0006783">
    <property type="term" value="P:heme biosynthetic process"/>
    <property type="evidence" value="ECO:0007669"/>
    <property type="project" value="UniProtKB-KW"/>
</dbReference>
<dbReference type="InterPro" id="IPR022419">
    <property type="entry name" value="Porphobilin_deaminase_cofac_BS"/>
</dbReference>
<comment type="similarity">
    <text evidence="3">Belongs to the HMBS family.</text>
</comment>
<reference evidence="13" key="1">
    <citation type="submission" date="2013-11" db="EMBL/GenBank/DDBJ databases">
        <title>Genome sequence of the fusiform rust pathogen reveals effectors for host alternation and coevolution with pine.</title>
        <authorList>
            <consortium name="DOE Joint Genome Institute"/>
            <person name="Smith K."/>
            <person name="Pendleton A."/>
            <person name="Kubisiak T."/>
            <person name="Anderson C."/>
            <person name="Salamov A."/>
            <person name="Aerts A."/>
            <person name="Riley R."/>
            <person name="Clum A."/>
            <person name="Lindquist E."/>
            <person name="Ence D."/>
            <person name="Campbell M."/>
            <person name="Kronenberg Z."/>
            <person name="Feau N."/>
            <person name="Dhillon B."/>
            <person name="Hamelin R."/>
            <person name="Burleigh J."/>
            <person name="Smith J."/>
            <person name="Yandell M."/>
            <person name="Nelson C."/>
            <person name="Grigoriev I."/>
            <person name="Davis J."/>
        </authorList>
    </citation>
    <scope>NUCLEOTIDE SEQUENCE</scope>
    <source>
        <strain evidence="13">G11</strain>
    </source>
</reference>
<dbReference type="InterPro" id="IPR022417">
    <property type="entry name" value="Porphobilin_deaminase_N"/>
</dbReference>
<protein>
    <recommendedName>
        <fullName evidence="5">Porphobilinogen deaminase</fullName>
        <ecNumber evidence="4">2.5.1.61</ecNumber>
    </recommendedName>
    <alternativeName>
        <fullName evidence="10">Hydroxymethylbilane synthase</fullName>
    </alternativeName>
    <alternativeName>
        <fullName evidence="9">Pre-uroporphyrinogen synthase</fullName>
    </alternativeName>
</protein>
<evidence type="ECO:0000259" key="11">
    <source>
        <dbReference type="Pfam" id="PF01379"/>
    </source>
</evidence>
<dbReference type="HAMAP" id="MF_00260">
    <property type="entry name" value="Porphobil_deam"/>
    <property type="match status" value="1"/>
</dbReference>
<accession>A0A9P6THL5</accession>
<dbReference type="EC" id="2.5.1.61" evidence="4"/>
<dbReference type="PRINTS" id="PR00151">
    <property type="entry name" value="PORPHBDMNASE"/>
</dbReference>
<dbReference type="GO" id="GO:0005737">
    <property type="term" value="C:cytoplasm"/>
    <property type="evidence" value="ECO:0007669"/>
    <property type="project" value="TreeGrafter"/>
</dbReference>
<evidence type="ECO:0000256" key="9">
    <source>
        <dbReference type="ARBA" id="ARBA00030685"/>
    </source>
</evidence>
<dbReference type="Gene3D" id="3.30.160.40">
    <property type="entry name" value="Porphobilinogen deaminase, C-terminal domain"/>
    <property type="match status" value="1"/>
</dbReference>
<dbReference type="CDD" id="cd13645">
    <property type="entry name" value="PBP2_HuPBGD_like"/>
    <property type="match status" value="1"/>
</dbReference>
<dbReference type="Pfam" id="PF01379">
    <property type="entry name" value="Porphobil_deam"/>
    <property type="match status" value="1"/>
</dbReference>
<dbReference type="InterPro" id="IPR036803">
    <property type="entry name" value="Porphobilinogen_deaminase_C_sf"/>
</dbReference>
<keyword evidence="14" id="KW-1185">Reference proteome</keyword>
<keyword evidence="6" id="KW-0808">Transferase</keyword>
<dbReference type="SUPFAM" id="SSF53850">
    <property type="entry name" value="Periplasmic binding protein-like II"/>
    <property type="match status" value="1"/>
</dbReference>
<evidence type="ECO:0000313" key="13">
    <source>
        <dbReference type="EMBL" id="KAG0152199.1"/>
    </source>
</evidence>
<dbReference type="Gene3D" id="3.40.190.10">
    <property type="entry name" value="Periplasmic binding protein-like II"/>
    <property type="match status" value="2"/>
</dbReference>
<dbReference type="FunFam" id="3.30.160.40:FF:000002">
    <property type="entry name" value="Porphobilinogen deaminase"/>
    <property type="match status" value="1"/>
</dbReference>
<evidence type="ECO:0000256" key="10">
    <source>
        <dbReference type="ARBA" id="ARBA00033064"/>
    </source>
</evidence>
<evidence type="ECO:0000256" key="1">
    <source>
        <dbReference type="ARBA" id="ARBA00001916"/>
    </source>
</evidence>
<dbReference type="GO" id="GO:0004418">
    <property type="term" value="F:hydroxymethylbilane synthase activity"/>
    <property type="evidence" value="ECO:0007669"/>
    <property type="project" value="UniProtKB-EC"/>
</dbReference>
<dbReference type="NCBIfam" id="TIGR00212">
    <property type="entry name" value="hemC"/>
    <property type="match status" value="1"/>
</dbReference>
<comment type="cofactor">
    <cofactor evidence="1">
        <name>dipyrromethane</name>
        <dbReference type="ChEBI" id="CHEBI:60342"/>
    </cofactor>
</comment>
<dbReference type="PANTHER" id="PTHR11557">
    <property type="entry name" value="PORPHOBILINOGEN DEAMINASE"/>
    <property type="match status" value="1"/>
</dbReference>
<evidence type="ECO:0000256" key="7">
    <source>
        <dbReference type="ARBA" id="ARBA00023133"/>
    </source>
</evidence>
<dbReference type="PROSITE" id="PS00533">
    <property type="entry name" value="PORPHOBILINOGEN_DEAM"/>
    <property type="match status" value="1"/>
</dbReference>
<evidence type="ECO:0000256" key="6">
    <source>
        <dbReference type="ARBA" id="ARBA00022679"/>
    </source>
</evidence>
<dbReference type="Proteomes" id="UP000886653">
    <property type="component" value="Unassembled WGS sequence"/>
</dbReference>
<feature type="domain" description="Porphobilinogen deaminase C-terminal" evidence="12">
    <location>
        <begin position="276"/>
        <end position="358"/>
    </location>
</feature>
<dbReference type="AlphaFoldDB" id="A0A9P6THL5"/>
<comment type="pathway">
    <text evidence="2">Porphyrin-containing compound metabolism; protoporphyrin-IX biosynthesis; coproporphyrinogen-III from 5-aminolevulinate: step 2/4.</text>
</comment>
<gene>
    <name evidence="13" type="ORF">CROQUDRAFT_35824</name>
</gene>
<comment type="caution">
    <text evidence="13">The sequence shown here is derived from an EMBL/GenBank/DDBJ whole genome shotgun (WGS) entry which is preliminary data.</text>
</comment>